<dbReference type="Proteomes" id="UP000183658">
    <property type="component" value="Unassembled WGS sequence"/>
</dbReference>
<sequence>MEKKLSAEQIALIDETLVLNGLTYDDIKLEVTYHLVTEIEVLKTQSIPNSN</sequence>
<protein>
    <submittedName>
        <fullName evidence="1">Uncharacterized protein</fullName>
    </submittedName>
</protein>
<reference evidence="2" key="1">
    <citation type="submission" date="2016-10" db="EMBL/GenBank/DDBJ databases">
        <authorList>
            <person name="Varghese N."/>
            <person name="Submissions S."/>
        </authorList>
    </citation>
    <scope>NUCLEOTIDE SEQUENCE [LARGE SCALE GENOMIC DNA]</scope>
    <source>
        <strain evidence="2">DSM 15719</strain>
    </source>
</reference>
<evidence type="ECO:0000313" key="1">
    <source>
        <dbReference type="EMBL" id="SEQ03430.1"/>
    </source>
</evidence>
<dbReference type="RefSeq" id="WP_175460249.1">
    <property type="nucleotide sequence ID" value="NZ_CBCRVS010000002.1"/>
</dbReference>
<proteinExistence type="predicted"/>
<organism evidence="1 2">
    <name type="scientific">Flavobacterium frigoris</name>
    <dbReference type="NCBI Taxonomy" id="229204"/>
    <lineage>
        <taxon>Bacteria</taxon>
        <taxon>Pseudomonadati</taxon>
        <taxon>Bacteroidota</taxon>
        <taxon>Flavobacteriia</taxon>
        <taxon>Flavobacteriales</taxon>
        <taxon>Flavobacteriaceae</taxon>
        <taxon>Flavobacterium</taxon>
    </lineage>
</organism>
<gene>
    <name evidence="1" type="ORF">SAMN05444355_101241</name>
</gene>
<evidence type="ECO:0000313" key="2">
    <source>
        <dbReference type="Proteomes" id="UP000183658"/>
    </source>
</evidence>
<name>A0A1H9CQC8_FLAFI</name>
<keyword evidence="2" id="KW-1185">Reference proteome</keyword>
<dbReference type="AlphaFoldDB" id="A0A1H9CQC8"/>
<accession>A0A1H9CQC8</accession>
<dbReference type="EMBL" id="FOFZ01000001">
    <property type="protein sequence ID" value="SEQ03430.1"/>
    <property type="molecule type" value="Genomic_DNA"/>
</dbReference>